<dbReference type="EMBL" id="JAULSU010000002">
    <property type="protein sequence ID" value="KAK0626126.1"/>
    <property type="molecule type" value="Genomic_DNA"/>
</dbReference>
<accession>A0AA39X2T6</accession>
<keyword evidence="2" id="KW-1185">Reference proteome</keyword>
<sequence>MPTARFPPGTYSVLLQVDTPQLLISTLSQAAAMVTDSAATVRQRGREGGHRTGFAECMRNALGVGHDIPSFLLIVEACDSGEFGQSVGVGSGYDLGTGAGGGGFALNPSFGPLWVRTHAKSLLDA</sequence>
<protein>
    <submittedName>
        <fullName evidence="1">Uncharacterized protein</fullName>
    </submittedName>
</protein>
<dbReference type="AlphaFoldDB" id="A0AA39X2T6"/>
<gene>
    <name evidence="1" type="ORF">B0T14DRAFT_94157</name>
</gene>
<organism evidence="1 2">
    <name type="scientific">Immersiella caudata</name>
    <dbReference type="NCBI Taxonomy" id="314043"/>
    <lineage>
        <taxon>Eukaryota</taxon>
        <taxon>Fungi</taxon>
        <taxon>Dikarya</taxon>
        <taxon>Ascomycota</taxon>
        <taxon>Pezizomycotina</taxon>
        <taxon>Sordariomycetes</taxon>
        <taxon>Sordariomycetidae</taxon>
        <taxon>Sordariales</taxon>
        <taxon>Lasiosphaeriaceae</taxon>
        <taxon>Immersiella</taxon>
    </lineage>
</organism>
<proteinExistence type="predicted"/>
<reference evidence="1" key="1">
    <citation type="submission" date="2023-06" db="EMBL/GenBank/DDBJ databases">
        <title>Genome-scale phylogeny and comparative genomics of the fungal order Sordariales.</title>
        <authorList>
            <consortium name="Lawrence Berkeley National Laboratory"/>
            <person name="Hensen N."/>
            <person name="Bonometti L."/>
            <person name="Westerberg I."/>
            <person name="Brannstrom I.O."/>
            <person name="Guillou S."/>
            <person name="Cros-Aarteil S."/>
            <person name="Calhoun S."/>
            <person name="Haridas S."/>
            <person name="Kuo A."/>
            <person name="Mondo S."/>
            <person name="Pangilinan J."/>
            <person name="Riley R."/>
            <person name="Labutti K."/>
            <person name="Andreopoulos B."/>
            <person name="Lipzen A."/>
            <person name="Chen C."/>
            <person name="Yanf M."/>
            <person name="Daum C."/>
            <person name="Ng V."/>
            <person name="Clum A."/>
            <person name="Steindorff A."/>
            <person name="Ohm R."/>
            <person name="Martin F."/>
            <person name="Silar P."/>
            <person name="Natvig D."/>
            <person name="Lalanne C."/>
            <person name="Gautier V."/>
            <person name="Ament-Velasquez S.L."/>
            <person name="Kruys A."/>
            <person name="Hutchinson M.I."/>
            <person name="Powell A.J."/>
            <person name="Barry K."/>
            <person name="Miller A.N."/>
            <person name="Grigoriev I.V."/>
            <person name="Debuchy R."/>
            <person name="Gladieux P."/>
            <person name="Thoren M.H."/>
            <person name="Johannesson H."/>
        </authorList>
    </citation>
    <scope>NUCLEOTIDE SEQUENCE</scope>
    <source>
        <strain evidence="1">CBS 606.72</strain>
    </source>
</reference>
<evidence type="ECO:0000313" key="1">
    <source>
        <dbReference type="EMBL" id="KAK0626126.1"/>
    </source>
</evidence>
<evidence type="ECO:0000313" key="2">
    <source>
        <dbReference type="Proteomes" id="UP001175000"/>
    </source>
</evidence>
<name>A0AA39X2T6_9PEZI</name>
<dbReference type="Proteomes" id="UP001175000">
    <property type="component" value="Unassembled WGS sequence"/>
</dbReference>
<comment type="caution">
    <text evidence="1">The sequence shown here is derived from an EMBL/GenBank/DDBJ whole genome shotgun (WGS) entry which is preliminary data.</text>
</comment>